<sequence>MTHCEIVCFLCNFRENKRTVSIGAAWEFVARKKLVDFVLMARGRETCTELGVSLKNLDLRFLLYGIIFWGSLVEGLVPVNLMDYSL</sequence>
<name>A0ACC0G2H9_9ERIC</name>
<reference evidence="1 2" key="1">
    <citation type="journal article" date="2022" name="Plant J.">
        <title>Chromosome-level genome of Camellia lanceoleosa provides a valuable resource for understanding genome evolution and self-incompatibility.</title>
        <authorList>
            <person name="Gong W."/>
            <person name="Xiao S."/>
            <person name="Wang L."/>
            <person name="Liao Z."/>
            <person name="Chang Y."/>
            <person name="Mo W."/>
            <person name="Hu G."/>
            <person name="Li W."/>
            <person name="Zhao G."/>
            <person name="Zhu H."/>
            <person name="Hu X."/>
            <person name="Ji K."/>
            <person name="Xiang X."/>
            <person name="Song Q."/>
            <person name="Yuan D."/>
            <person name="Jin S."/>
            <person name="Zhang L."/>
        </authorList>
    </citation>
    <scope>NUCLEOTIDE SEQUENCE [LARGE SCALE GENOMIC DNA]</scope>
    <source>
        <strain evidence="1">SQ_2022a</strain>
    </source>
</reference>
<proteinExistence type="predicted"/>
<dbReference type="Proteomes" id="UP001060215">
    <property type="component" value="Chromosome 12"/>
</dbReference>
<organism evidence="1 2">
    <name type="scientific">Camellia lanceoleosa</name>
    <dbReference type="NCBI Taxonomy" id="1840588"/>
    <lineage>
        <taxon>Eukaryota</taxon>
        <taxon>Viridiplantae</taxon>
        <taxon>Streptophyta</taxon>
        <taxon>Embryophyta</taxon>
        <taxon>Tracheophyta</taxon>
        <taxon>Spermatophyta</taxon>
        <taxon>Magnoliopsida</taxon>
        <taxon>eudicotyledons</taxon>
        <taxon>Gunneridae</taxon>
        <taxon>Pentapetalae</taxon>
        <taxon>asterids</taxon>
        <taxon>Ericales</taxon>
        <taxon>Theaceae</taxon>
        <taxon>Camellia</taxon>
    </lineage>
</organism>
<evidence type="ECO:0000313" key="2">
    <source>
        <dbReference type="Proteomes" id="UP001060215"/>
    </source>
</evidence>
<gene>
    <name evidence="1" type="ORF">LOK49_LG11G02093</name>
</gene>
<evidence type="ECO:0000313" key="1">
    <source>
        <dbReference type="EMBL" id="KAI7994456.1"/>
    </source>
</evidence>
<keyword evidence="2" id="KW-1185">Reference proteome</keyword>
<comment type="caution">
    <text evidence="1">The sequence shown here is derived from an EMBL/GenBank/DDBJ whole genome shotgun (WGS) entry which is preliminary data.</text>
</comment>
<dbReference type="EMBL" id="CM045769">
    <property type="protein sequence ID" value="KAI7994456.1"/>
    <property type="molecule type" value="Genomic_DNA"/>
</dbReference>
<accession>A0ACC0G2H9</accession>
<protein>
    <submittedName>
        <fullName evidence="1">Uncharacterized protein</fullName>
    </submittedName>
</protein>